<dbReference type="EnsemblProtists" id="EOD40987">
    <property type="protein sequence ID" value="EOD40987"/>
    <property type="gene ID" value="EMIHUDRAFT_222009"/>
</dbReference>
<dbReference type="GO" id="GO:0008168">
    <property type="term" value="F:methyltransferase activity"/>
    <property type="evidence" value="ECO:0007669"/>
    <property type="project" value="UniProtKB-KW"/>
</dbReference>
<dbReference type="SUPFAM" id="SSF53335">
    <property type="entry name" value="S-adenosyl-L-methionine-dependent methyltransferases"/>
    <property type="match status" value="1"/>
</dbReference>
<evidence type="ECO:0000256" key="3">
    <source>
        <dbReference type="ARBA" id="ARBA00022679"/>
    </source>
</evidence>
<proteinExistence type="inferred from homology"/>
<name>A0A0D3KZ02_EMIH1</name>
<dbReference type="Proteomes" id="UP000013827">
    <property type="component" value="Unassembled WGS sequence"/>
</dbReference>
<dbReference type="GO" id="GO:0032259">
    <property type="term" value="P:methylation"/>
    <property type="evidence" value="ECO:0007669"/>
    <property type="project" value="UniProtKB-KW"/>
</dbReference>
<evidence type="ECO:0008006" key="6">
    <source>
        <dbReference type="Google" id="ProtNLM"/>
    </source>
</evidence>
<evidence type="ECO:0000256" key="1">
    <source>
        <dbReference type="ARBA" id="ARBA00008138"/>
    </source>
</evidence>
<dbReference type="InterPro" id="IPR007213">
    <property type="entry name" value="Ppm1/Ppm2/Tcmp"/>
</dbReference>
<accession>A0A0D3KZ02</accession>
<dbReference type="GeneID" id="17286257"/>
<reference evidence="4" key="2">
    <citation type="submission" date="2024-10" db="UniProtKB">
        <authorList>
            <consortium name="EnsemblProtists"/>
        </authorList>
    </citation>
    <scope>IDENTIFICATION</scope>
</reference>
<evidence type="ECO:0000256" key="2">
    <source>
        <dbReference type="ARBA" id="ARBA00022603"/>
    </source>
</evidence>
<protein>
    <recommendedName>
        <fullName evidence="6">S-adenosyl-L-methionine-dependent methyltransferase</fullName>
    </recommendedName>
</protein>
<evidence type="ECO:0000313" key="4">
    <source>
        <dbReference type="EnsemblProtists" id="EOD40987"/>
    </source>
</evidence>
<dbReference type="PANTHER" id="PTHR43619:SF2">
    <property type="entry name" value="S-ADENOSYL-L-METHIONINE-DEPENDENT METHYLTRANSFERASES SUPERFAMILY PROTEIN"/>
    <property type="match status" value="1"/>
</dbReference>
<dbReference type="NCBIfam" id="TIGR00027">
    <property type="entry name" value="mthyl_TIGR00027"/>
    <property type="match status" value="1"/>
</dbReference>
<keyword evidence="5" id="KW-1185">Reference proteome</keyword>
<dbReference type="KEGG" id="ehx:EMIHUDRAFT_222009"/>
<evidence type="ECO:0000313" key="5">
    <source>
        <dbReference type="Proteomes" id="UP000013827"/>
    </source>
</evidence>
<dbReference type="PaxDb" id="2903-EOD40987"/>
<dbReference type="HOGENOM" id="CLU_805193_0_0_1"/>
<keyword evidence="3" id="KW-0808">Transferase</keyword>
<dbReference type="PANTHER" id="PTHR43619">
    <property type="entry name" value="S-ADENOSYL-L-METHIONINE-DEPENDENT METHYLTRANSFERASE YKTD-RELATED"/>
    <property type="match status" value="1"/>
</dbReference>
<comment type="similarity">
    <text evidence="1">Belongs to the UPF0677 family.</text>
</comment>
<sequence>MSDKKMPASDKTAMGVAKQRLIETCMPEAERVVTDPYAEYFVPGASVIKCMGGPCNVWLGDKILPGVHQLLIARTRHFDEEVMAAVMAGATQFVMLGAGYDARGWRLPLPKTVKVFEVDQPDVQALKKARLAGVPGLALDAVSFVPVDFTVDSLETELKRCPGFDPAAKSVFLLEGVTQYISKTATSSTLKSLGKLCGRGSRIVVSYVDQNTYDAPAKVCGSGYPAPEKKVGLLVSLAARVSEPWISGWSQADFAAFLKSTSTFPKVLSDVSIDVLGERYFAPLGRPIPAEELLLVERYAVATN</sequence>
<dbReference type="eggNOG" id="ENOG502SDRN">
    <property type="taxonomic scope" value="Eukaryota"/>
</dbReference>
<reference evidence="5" key="1">
    <citation type="journal article" date="2013" name="Nature">
        <title>Pan genome of the phytoplankton Emiliania underpins its global distribution.</title>
        <authorList>
            <person name="Read B.A."/>
            <person name="Kegel J."/>
            <person name="Klute M.J."/>
            <person name="Kuo A."/>
            <person name="Lefebvre S.C."/>
            <person name="Maumus F."/>
            <person name="Mayer C."/>
            <person name="Miller J."/>
            <person name="Monier A."/>
            <person name="Salamov A."/>
            <person name="Young J."/>
            <person name="Aguilar M."/>
            <person name="Claverie J.M."/>
            <person name="Frickenhaus S."/>
            <person name="Gonzalez K."/>
            <person name="Herman E.K."/>
            <person name="Lin Y.C."/>
            <person name="Napier J."/>
            <person name="Ogata H."/>
            <person name="Sarno A.F."/>
            <person name="Shmutz J."/>
            <person name="Schroeder D."/>
            <person name="de Vargas C."/>
            <person name="Verret F."/>
            <person name="von Dassow P."/>
            <person name="Valentin K."/>
            <person name="Van de Peer Y."/>
            <person name="Wheeler G."/>
            <person name="Dacks J.B."/>
            <person name="Delwiche C.F."/>
            <person name="Dyhrman S.T."/>
            <person name="Glockner G."/>
            <person name="John U."/>
            <person name="Richards T."/>
            <person name="Worden A.Z."/>
            <person name="Zhang X."/>
            <person name="Grigoriev I.V."/>
            <person name="Allen A.E."/>
            <person name="Bidle K."/>
            <person name="Borodovsky M."/>
            <person name="Bowler C."/>
            <person name="Brownlee C."/>
            <person name="Cock J.M."/>
            <person name="Elias M."/>
            <person name="Gladyshev V.N."/>
            <person name="Groth M."/>
            <person name="Guda C."/>
            <person name="Hadaegh A."/>
            <person name="Iglesias-Rodriguez M.D."/>
            <person name="Jenkins J."/>
            <person name="Jones B.M."/>
            <person name="Lawson T."/>
            <person name="Leese F."/>
            <person name="Lindquist E."/>
            <person name="Lobanov A."/>
            <person name="Lomsadze A."/>
            <person name="Malik S.B."/>
            <person name="Marsh M.E."/>
            <person name="Mackinder L."/>
            <person name="Mock T."/>
            <person name="Mueller-Roeber B."/>
            <person name="Pagarete A."/>
            <person name="Parker M."/>
            <person name="Probert I."/>
            <person name="Quesneville H."/>
            <person name="Raines C."/>
            <person name="Rensing S.A."/>
            <person name="Riano-Pachon D.M."/>
            <person name="Richier S."/>
            <person name="Rokitta S."/>
            <person name="Shiraiwa Y."/>
            <person name="Soanes D.M."/>
            <person name="van der Giezen M."/>
            <person name="Wahlund T.M."/>
            <person name="Williams B."/>
            <person name="Wilson W."/>
            <person name="Wolfe G."/>
            <person name="Wurch L.L."/>
        </authorList>
    </citation>
    <scope>NUCLEOTIDE SEQUENCE</scope>
</reference>
<keyword evidence="2" id="KW-0489">Methyltransferase</keyword>
<organism evidence="4 5">
    <name type="scientific">Emiliania huxleyi (strain CCMP1516)</name>
    <dbReference type="NCBI Taxonomy" id="280463"/>
    <lineage>
        <taxon>Eukaryota</taxon>
        <taxon>Haptista</taxon>
        <taxon>Haptophyta</taxon>
        <taxon>Prymnesiophyceae</taxon>
        <taxon>Isochrysidales</taxon>
        <taxon>Noelaerhabdaceae</taxon>
        <taxon>Emiliania</taxon>
    </lineage>
</organism>
<dbReference type="InterPro" id="IPR011610">
    <property type="entry name" value="SAM_mthyl_Trfase_ML2640-like"/>
</dbReference>
<dbReference type="Pfam" id="PF04072">
    <property type="entry name" value="LCM"/>
    <property type="match status" value="1"/>
</dbReference>
<dbReference type="RefSeq" id="XP_005793416.1">
    <property type="nucleotide sequence ID" value="XM_005793359.1"/>
</dbReference>
<dbReference type="STRING" id="2903.R1E0U5"/>
<dbReference type="AlphaFoldDB" id="A0A0D3KZ02"/>
<dbReference type="InterPro" id="IPR029063">
    <property type="entry name" value="SAM-dependent_MTases_sf"/>
</dbReference>
<dbReference type="Gene3D" id="3.40.50.150">
    <property type="entry name" value="Vaccinia Virus protein VP39"/>
    <property type="match status" value="1"/>
</dbReference>